<keyword evidence="6" id="KW-0949">S-adenosyl-L-methionine</keyword>
<dbReference type="CDD" id="cd11645">
    <property type="entry name" value="Precorrin_2_C20_MT"/>
    <property type="match status" value="1"/>
</dbReference>
<dbReference type="InterPro" id="IPR035996">
    <property type="entry name" value="4pyrrol_Methylase_sf"/>
</dbReference>
<sequence length="250" mass="27917">MQMQKGKLYGVGVGPGAPDLLTLRALKVLQSVDVLAIPRPNPWSKSLAWRIAEPNLEDRGDQEKLFLTFPMTKDPDVLVPAWQTAFDEIGERLDQGKNVAFLTQGDCMVYSTFIYLYDHARENWPEVTIEVVPAVSSISAVPSAIGTPLVDGQERVAVLPATYGTEDLKKVLQDFDSVVLMKVGSVMDKVINVLEDEQLLEKAVYVERATSNQERIVRDLRSLKNDKCVYFSMVVVNKKERAGILQGRVH</sequence>
<comment type="similarity">
    <text evidence="2 7">Belongs to the precorrin methyltransferase family.</text>
</comment>
<organism evidence="9 10">
    <name type="scientific">Pseudobacteriovorax antillogorgiicola</name>
    <dbReference type="NCBI Taxonomy" id="1513793"/>
    <lineage>
        <taxon>Bacteria</taxon>
        <taxon>Pseudomonadati</taxon>
        <taxon>Bdellovibrionota</taxon>
        <taxon>Oligoflexia</taxon>
        <taxon>Oligoflexales</taxon>
        <taxon>Pseudobacteriovoracaceae</taxon>
        <taxon>Pseudobacteriovorax</taxon>
    </lineage>
</organism>
<evidence type="ECO:0000313" key="9">
    <source>
        <dbReference type="EMBL" id="SMF40070.1"/>
    </source>
</evidence>
<name>A0A1Y6C6S9_9BACT</name>
<dbReference type="InterPro" id="IPR014776">
    <property type="entry name" value="4pyrrole_Mease_sub2"/>
</dbReference>
<dbReference type="AlphaFoldDB" id="A0A1Y6C6S9"/>
<keyword evidence="4 9" id="KW-0489">Methyltransferase</keyword>
<dbReference type="NCBIfam" id="TIGR01467">
    <property type="entry name" value="cobI_cbiL"/>
    <property type="match status" value="1"/>
</dbReference>
<evidence type="ECO:0000256" key="5">
    <source>
        <dbReference type="ARBA" id="ARBA00022679"/>
    </source>
</evidence>
<keyword evidence="3" id="KW-0169">Cobalamin biosynthesis</keyword>
<dbReference type="PANTHER" id="PTHR43467:SF2">
    <property type="entry name" value="COBALT-PRECORRIN-2 C(20)-METHYLTRANSFERASE"/>
    <property type="match status" value="1"/>
</dbReference>
<keyword evidence="5 9" id="KW-0808">Transferase</keyword>
<dbReference type="Proteomes" id="UP000192907">
    <property type="component" value="Unassembled WGS sequence"/>
</dbReference>
<feature type="domain" description="Tetrapyrrole methylase" evidence="8">
    <location>
        <begin position="7"/>
        <end position="219"/>
    </location>
</feature>
<dbReference type="UniPathway" id="UPA00148"/>
<dbReference type="OrthoDB" id="9804789at2"/>
<evidence type="ECO:0000256" key="2">
    <source>
        <dbReference type="ARBA" id="ARBA00005879"/>
    </source>
</evidence>
<reference evidence="10" key="1">
    <citation type="submission" date="2017-04" db="EMBL/GenBank/DDBJ databases">
        <authorList>
            <person name="Varghese N."/>
            <person name="Submissions S."/>
        </authorList>
    </citation>
    <scope>NUCLEOTIDE SEQUENCE [LARGE SCALE GENOMIC DNA]</scope>
    <source>
        <strain evidence="10">RKEM611</strain>
    </source>
</reference>
<dbReference type="Gene3D" id="3.40.1010.10">
    <property type="entry name" value="Cobalt-precorrin-4 Transmethylase, Domain 1"/>
    <property type="match status" value="1"/>
</dbReference>
<dbReference type="STRING" id="1513793.SAMN06296036_11258"/>
<evidence type="ECO:0000256" key="3">
    <source>
        <dbReference type="ARBA" id="ARBA00022573"/>
    </source>
</evidence>
<evidence type="ECO:0000256" key="4">
    <source>
        <dbReference type="ARBA" id="ARBA00022603"/>
    </source>
</evidence>
<evidence type="ECO:0000259" key="8">
    <source>
        <dbReference type="Pfam" id="PF00590"/>
    </source>
</evidence>
<proteinExistence type="inferred from homology"/>
<dbReference type="GO" id="GO:0009236">
    <property type="term" value="P:cobalamin biosynthetic process"/>
    <property type="evidence" value="ECO:0007669"/>
    <property type="project" value="UniProtKB-UniRule"/>
</dbReference>
<evidence type="ECO:0000256" key="7">
    <source>
        <dbReference type="PIRNR" id="PIRNR036427"/>
    </source>
</evidence>
<evidence type="ECO:0000313" key="10">
    <source>
        <dbReference type="Proteomes" id="UP000192907"/>
    </source>
</evidence>
<keyword evidence="10" id="KW-1185">Reference proteome</keyword>
<protein>
    <submittedName>
        <fullName evidence="9">Precorrin-2 C20-methyltransferase /cobalt-factor II C20-methyltransferase</fullName>
    </submittedName>
</protein>
<dbReference type="PANTHER" id="PTHR43467">
    <property type="entry name" value="COBALT-PRECORRIN-2 C(20)-METHYLTRANSFERASE"/>
    <property type="match status" value="1"/>
</dbReference>
<evidence type="ECO:0000256" key="1">
    <source>
        <dbReference type="ARBA" id="ARBA00004953"/>
    </source>
</evidence>
<evidence type="ECO:0000256" key="6">
    <source>
        <dbReference type="ARBA" id="ARBA00022691"/>
    </source>
</evidence>
<accession>A0A1Y6C6S9</accession>
<dbReference type="InterPro" id="IPR014777">
    <property type="entry name" value="4pyrrole_Mease_sub1"/>
</dbReference>
<dbReference type="RefSeq" id="WP_132320390.1">
    <property type="nucleotide sequence ID" value="NZ_FWZT01000012.1"/>
</dbReference>
<dbReference type="EMBL" id="FWZT01000012">
    <property type="protein sequence ID" value="SMF40070.1"/>
    <property type="molecule type" value="Genomic_DNA"/>
</dbReference>
<dbReference type="Pfam" id="PF00590">
    <property type="entry name" value="TP_methylase"/>
    <property type="match status" value="1"/>
</dbReference>
<comment type="pathway">
    <text evidence="1">Cofactor biosynthesis; adenosylcobalamin biosynthesis.</text>
</comment>
<dbReference type="InterPro" id="IPR006364">
    <property type="entry name" value="CobI/CbiL/CobIJ_dom"/>
</dbReference>
<dbReference type="PIRSF" id="PIRSF036427">
    <property type="entry name" value="Precrrn-2_mtase"/>
    <property type="match status" value="1"/>
</dbReference>
<dbReference type="SUPFAM" id="SSF53790">
    <property type="entry name" value="Tetrapyrrole methylase"/>
    <property type="match status" value="1"/>
</dbReference>
<gene>
    <name evidence="9" type="ORF">SAMN06296036_11258</name>
</gene>
<dbReference type="Gene3D" id="3.30.950.10">
    <property type="entry name" value="Methyltransferase, Cobalt-precorrin-4 Transmethylase, Domain 2"/>
    <property type="match status" value="1"/>
</dbReference>
<dbReference type="InterPro" id="IPR000878">
    <property type="entry name" value="4pyrrol_Mease"/>
</dbReference>
<dbReference type="GO" id="GO:0032259">
    <property type="term" value="P:methylation"/>
    <property type="evidence" value="ECO:0007669"/>
    <property type="project" value="UniProtKB-KW"/>
</dbReference>
<dbReference type="InterPro" id="IPR012382">
    <property type="entry name" value="CobI/CbiL"/>
</dbReference>
<dbReference type="GO" id="GO:0030788">
    <property type="term" value="F:precorrin-2 C20-methyltransferase activity"/>
    <property type="evidence" value="ECO:0007669"/>
    <property type="project" value="InterPro"/>
</dbReference>